<dbReference type="InterPro" id="IPR050817">
    <property type="entry name" value="DjlA_DnaK_co-chaperone"/>
</dbReference>
<dbReference type="Proteomes" id="UP000186878">
    <property type="component" value="Unassembled WGS sequence"/>
</dbReference>
<dbReference type="PANTHER" id="PTHR24074">
    <property type="entry name" value="CO-CHAPERONE PROTEIN DJLA"/>
    <property type="match status" value="1"/>
</dbReference>
<gene>
    <name evidence="4" type="ORF">BTW07_17825</name>
</gene>
<proteinExistence type="predicted"/>
<dbReference type="OrthoDB" id="581986at2"/>
<evidence type="ECO:0000256" key="2">
    <source>
        <dbReference type="SAM" id="MobiDB-lite"/>
    </source>
</evidence>
<dbReference type="RefSeq" id="WP_075571516.1">
    <property type="nucleotide sequence ID" value="NZ_MSDO01000031.1"/>
</dbReference>
<feature type="compositionally biased region" description="Basic and acidic residues" evidence="2">
    <location>
        <begin position="207"/>
        <end position="256"/>
    </location>
</feature>
<feature type="region of interest" description="Disordered" evidence="2">
    <location>
        <begin position="160"/>
        <end position="258"/>
    </location>
</feature>
<dbReference type="EMBL" id="MSDO01000031">
    <property type="protein sequence ID" value="OLO02766.1"/>
    <property type="molecule type" value="Genomic_DNA"/>
</dbReference>
<dbReference type="PROSITE" id="PS50076">
    <property type="entry name" value="DNAJ_2"/>
    <property type="match status" value="1"/>
</dbReference>
<evidence type="ECO:0000259" key="3">
    <source>
        <dbReference type="PROSITE" id="PS50076"/>
    </source>
</evidence>
<dbReference type="Pfam" id="PF00226">
    <property type="entry name" value="DnaJ"/>
    <property type="match status" value="1"/>
</dbReference>
<comment type="caution">
    <text evidence="4">The sequence shown here is derived from an EMBL/GenBank/DDBJ whole genome shotgun (WGS) entry which is preliminary data.</text>
</comment>
<dbReference type="SUPFAM" id="SSF158682">
    <property type="entry name" value="TerB-like"/>
    <property type="match status" value="1"/>
</dbReference>
<accession>A0A1Q8SN06</accession>
<organism evidence="4 5">
    <name type="scientific">Salinicola socius</name>
    <dbReference type="NCBI Taxonomy" id="404433"/>
    <lineage>
        <taxon>Bacteria</taxon>
        <taxon>Pseudomonadati</taxon>
        <taxon>Pseudomonadota</taxon>
        <taxon>Gammaproteobacteria</taxon>
        <taxon>Oceanospirillales</taxon>
        <taxon>Halomonadaceae</taxon>
        <taxon>Salinicola</taxon>
    </lineage>
</organism>
<dbReference type="InterPro" id="IPR001623">
    <property type="entry name" value="DnaJ_domain"/>
</dbReference>
<sequence length="330" mass="39097">MAVARFSPFEALLLKSQNQRQSAELLLLAWVFVNKHEALDEDRRYLETLGKRCHRERDLVTLMEIARRTDLGDIQLAAEVLARDSAETASLFLRQAIALATSDGELSLRNHHILRFLADLIRVMPEDLSRWFLEVTGRQLQAPPDPSRRSYWASIEEDAETIEPQEEAPAPDNQEAPRSASRPGWRQRAREMADRQWQQRQQRQRRRDQERQQAQQERLDAETREKERPARADQERAKEQARQRREEQRRRQDQAHAEAAFHAPYRFRMALIELELEANASPVEIKRAYRRLAQRHHPDRFHGQSEWRLKLASQRFQRIQNAYELLMQHA</sequence>
<dbReference type="SMART" id="SM00271">
    <property type="entry name" value="DnaJ"/>
    <property type="match status" value="1"/>
</dbReference>
<keyword evidence="1" id="KW-0143">Chaperone</keyword>
<dbReference type="STRING" id="404433.BTW07_17825"/>
<dbReference type="InterPro" id="IPR029024">
    <property type="entry name" value="TerB-like"/>
</dbReference>
<name>A0A1Q8SN06_9GAMM</name>
<feature type="domain" description="J" evidence="3">
    <location>
        <begin position="267"/>
        <end position="330"/>
    </location>
</feature>
<keyword evidence="5" id="KW-1185">Reference proteome</keyword>
<dbReference type="SUPFAM" id="SSF46565">
    <property type="entry name" value="Chaperone J-domain"/>
    <property type="match status" value="1"/>
</dbReference>
<reference evidence="4 5" key="1">
    <citation type="submission" date="2016-12" db="EMBL/GenBank/DDBJ databases">
        <title>Draft genome sequences of strains Salinicola socius SMB35, Salinicola sp. MH3R3-1 and Chromohalobacter sp. SMB17 from the Verkhnekamsk potash mining region of Russia.</title>
        <authorList>
            <person name="Mavrodi D.V."/>
            <person name="Olsson B.E."/>
            <person name="Korsakova E.S."/>
            <person name="Pyankova A."/>
            <person name="Mavrodi O.V."/>
            <person name="Plotnikova E.G."/>
        </authorList>
    </citation>
    <scope>NUCLEOTIDE SEQUENCE [LARGE SCALE GENOMIC DNA]</scope>
    <source>
        <strain evidence="4 5">SMB35</strain>
    </source>
</reference>
<evidence type="ECO:0000313" key="4">
    <source>
        <dbReference type="EMBL" id="OLO02766.1"/>
    </source>
</evidence>
<evidence type="ECO:0000313" key="5">
    <source>
        <dbReference type="Proteomes" id="UP000186878"/>
    </source>
</evidence>
<evidence type="ECO:0000256" key="1">
    <source>
        <dbReference type="ARBA" id="ARBA00023186"/>
    </source>
</evidence>
<protein>
    <recommendedName>
        <fullName evidence="3">J domain-containing protein</fullName>
    </recommendedName>
</protein>
<dbReference type="AlphaFoldDB" id="A0A1Q8SN06"/>
<dbReference type="CDD" id="cd06257">
    <property type="entry name" value="DnaJ"/>
    <property type="match status" value="1"/>
</dbReference>
<dbReference type="PRINTS" id="PR00625">
    <property type="entry name" value="JDOMAIN"/>
</dbReference>
<dbReference type="Gene3D" id="1.10.287.110">
    <property type="entry name" value="DnaJ domain"/>
    <property type="match status" value="1"/>
</dbReference>
<dbReference type="InterPro" id="IPR036869">
    <property type="entry name" value="J_dom_sf"/>
</dbReference>